<reference evidence="2 3" key="1">
    <citation type="submission" date="2009-02" db="EMBL/GenBank/DDBJ databases">
        <authorList>
            <person name="Fulton L."/>
            <person name="Clifton S."/>
            <person name="Fulton B."/>
            <person name="Xu J."/>
            <person name="Minx P."/>
            <person name="Pepin K.H."/>
            <person name="Johnson M."/>
            <person name="Bhonagiri V."/>
            <person name="Nash W.E."/>
            <person name="Mardis E.R."/>
            <person name="Wilson R.K."/>
        </authorList>
    </citation>
    <scope>NUCLEOTIDE SEQUENCE [LARGE SCALE GENOMIC DNA]</scope>
    <source>
        <strain evidence="2 3">DSM 16841</strain>
    </source>
</reference>
<sequence>MYKKEYEDIIGLPHHVSKVHPQMSIYDRAAQFSPFAALTGHEAAIQETARLTEEQAELNEDKKEELNEKLQELMAHAEEHLAVTVTYFKPDDRKEGGKYETVTGTFRKIRDYDKMFILEDGTHIACDMIHELEICH</sequence>
<keyword evidence="1" id="KW-0175">Coiled coil</keyword>
<reference evidence="2 3" key="2">
    <citation type="submission" date="2009-03" db="EMBL/GenBank/DDBJ databases">
        <title>Draft genome sequence of Roseburia inulinivorans (DSM 16841).</title>
        <authorList>
            <person name="Sudarsanam P."/>
            <person name="Ley R."/>
            <person name="Guruge J."/>
            <person name="Turnbaugh P.J."/>
            <person name="Mahowald M."/>
            <person name="Liep D."/>
            <person name="Gordon J."/>
        </authorList>
    </citation>
    <scope>NUCLEOTIDE SEQUENCE [LARGE SCALE GENOMIC DNA]</scope>
    <source>
        <strain evidence="2 3">DSM 16841</strain>
    </source>
</reference>
<organism evidence="2 3">
    <name type="scientific">Roseburia inulinivorans DSM 16841</name>
    <dbReference type="NCBI Taxonomy" id="622312"/>
    <lineage>
        <taxon>Bacteria</taxon>
        <taxon>Bacillati</taxon>
        <taxon>Bacillota</taxon>
        <taxon>Clostridia</taxon>
        <taxon>Lachnospirales</taxon>
        <taxon>Lachnospiraceae</taxon>
        <taxon>Roseburia</taxon>
    </lineage>
</organism>
<comment type="caution">
    <text evidence="2">The sequence shown here is derived from an EMBL/GenBank/DDBJ whole genome shotgun (WGS) entry which is preliminary data.</text>
</comment>
<dbReference type="EMBL" id="ACFY01000084">
    <property type="protein sequence ID" value="EEG94206.1"/>
    <property type="molecule type" value="Genomic_DNA"/>
</dbReference>
<dbReference type="Proteomes" id="UP000003561">
    <property type="component" value="Unassembled WGS sequence"/>
</dbReference>
<evidence type="ECO:0000313" key="2">
    <source>
        <dbReference type="EMBL" id="EEG94206.1"/>
    </source>
</evidence>
<evidence type="ECO:0000313" key="3">
    <source>
        <dbReference type="Proteomes" id="UP000003561"/>
    </source>
</evidence>
<dbReference type="GeneID" id="75163645"/>
<dbReference type="RefSeq" id="WP_007885494.1">
    <property type="nucleotide sequence ID" value="NZ_ACFY01000084.1"/>
</dbReference>
<protein>
    <recommendedName>
        <fullName evidence="4">YolD-like protein</fullName>
    </recommendedName>
</protein>
<proteinExistence type="predicted"/>
<dbReference type="AlphaFoldDB" id="C0FSX7"/>
<gene>
    <name evidence="2" type="ORF">ROSEINA2194_01844</name>
</gene>
<dbReference type="eggNOG" id="ENOG5032SWG">
    <property type="taxonomic scope" value="Bacteria"/>
</dbReference>
<evidence type="ECO:0008006" key="4">
    <source>
        <dbReference type="Google" id="ProtNLM"/>
    </source>
</evidence>
<name>C0FSX7_9FIRM</name>
<accession>C0FSX7</accession>
<evidence type="ECO:0000256" key="1">
    <source>
        <dbReference type="SAM" id="Coils"/>
    </source>
</evidence>
<feature type="coiled-coil region" evidence="1">
    <location>
        <begin position="41"/>
        <end position="83"/>
    </location>
</feature>